<evidence type="ECO:0000313" key="2">
    <source>
        <dbReference type="EMBL" id="KAF5576883.1"/>
    </source>
</evidence>
<evidence type="ECO:0000313" key="3">
    <source>
        <dbReference type="Proteomes" id="UP000544095"/>
    </source>
</evidence>
<sequence length="153" mass="17225">MFVKHSDPKRYSNHGRLAGEQQGAHFAGVSRQMGCEGEDKGNLRTPPGVSLKKWEKHIIRALEKDQAKRHDKFLVQQETKVEKDCKRVSLDKVHPDSITEEMLDEDDNIPMRDEDEDPGEDTDRHLSTGSPTIHVHGGEAAMKADDDDEAAIE</sequence>
<dbReference type="AlphaFoldDB" id="A0A8H5KP72"/>
<proteinExistence type="predicted"/>
<comment type="caution">
    <text evidence="2">The sequence shown here is derived from an EMBL/GenBank/DDBJ whole genome shotgun (WGS) entry which is preliminary data.</text>
</comment>
<name>A0A8H5KP72_9HYPO</name>
<feature type="region of interest" description="Disordered" evidence="1">
    <location>
        <begin position="92"/>
        <end position="153"/>
    </location>
</feature>
<evidence type="ECO:0000256" key="1">
    <source>
        <dbReference type="SAM" id="MobiDB-lite"/>
    </source>
</evidence>
<feature type="region of interest" description="Disordered" evidence="1">
    <location>
        <begin position="1"/>
        <end position="49"/>
    </location>
</feature>
<gene>
    <name evidence="2" type="ORF">FPANT_10715</name>
</gene>
<dbReference type="Proteomes" id="UP000544095">
    <property type="component" value="Unassembled WGS sequence"/>
</dbReference>
<accession>A0A8H5KP72</accession>
<protein>
    <submittedName>
        <fullName evidence="2">Uncharacterized protein</fullName>
    </submittedName>
</protein>
<reference evidence="2 3" key="1">
    <citation type="submission" date="2020-05" db="EMBL/GenBank/DDBJ databases">
        <title>Identification and distribution of gene clusters putatively required for synthesis of sphingolipid metabolism inhibitors in phylogenetically diverse species of the filamentous fungus Fusarium.</title>
        <authorList>
            <person name="Kim H.-S."/>
            <person name="Busman M."/>
            <person name="Brown D.W."/>
            <person name="Divon H."/>
            <person name="Uhlig S."/>
            <person name="Proctor R.H."/>
        </authorList>
    </citation>
    <scope>NUCLEOTIDE SEQUENCE [LARGE SCALE GENOMIC DNA]</scope>
    <source>
        <strain evidence="2 3">NRRL 25211</strain>
    </source>
</reference>
<dbReference type="EMBL" id="JAAOAR010000618">
    <property type="protein sequence ID" value="KAF5576883.1"/>
    <property type="molecule type" value="Genomic_DNA"/>
</dbReference>
<keyword evidence="3" id="KW-1185">Reference proteome</keyword>
<feature type="compositionally biased region" description="Basic and acidic residues" evidence="1">
    <location>
        <begin position="1"/>
        <end position="10"/>
    </location>
</feature>
<feature type="compositionally biased region" description="Acidic residues" evidence="1">
    <location>
        <begin position="98"/>
        <end position="120"/>
    </location>
</feature>
<organism evidence="2 3">
    <name type="scientific">Fusarium pseudoanthophilum</name>
    <dbReference type="NCBI Taxonomy" id="48495"/>
    <lineage>
        <taxon>Eukaryota</taxon>
        <taxon>Fungi</taxon>
        <taxon>Dikarya</taxon>
        <taxon>Ascomycota</taxon>
        <taxon>Pezizomycotina</taxon>
        <taxon>Sordariomycetes</taxon>
        <taxon>Hypocreomycetidae</taxon>
        <taxon>Hypocreales</taxon>
        <taxon>Nectriaceae</taxon>
        <taxon>Fusarium</taxon>
        <taxon>Fusarium fujikuroi species complex</taxon>
    </lineage>
</organism>